<evidence type="ECO:0000256" key="2">
    <source>
        <dbReference type="ARBA" id="ARBA00022679"/>
    </source>
</evidence>
<name>A0A975B7B7_9BACT</name>
<evidence type="ECO:0000256" key="1">
    <source>
        <dbReference type="ARBA" id="ARBA00008467"/>
    </source>
</evidence>
<dbReference type="GO" id="GO:0004315">
    <property type="term" value="F:3-oxoacyl-[acyl-carrier-protein] synthase activity"/>
    <property type="evidence" value="ECO:0007669"/>
    <property type="project" value="InterPro"/>
</dbReference>
<comment type="similarity">
    <text evidence="1 3">Belongs to the thiolase-like superfamily. Beta-ketoacyl-ACP synthases family.</text>
</comment>
<dbReference type="Proteomes" id="UP000663720">
    <property type="component" value="Chromosome"/>
</dbReference>
<dbReference type="SUPFAM" id="SSF53901">
    <property type="entry name" value="Thiolase-like"/>
    <property type="match status" value="1"/>
</dbReference>
<proteinExistence type="inferred from homology"/>
<dbReference type="EMBL" id="CP061799">
    <property type="protein sequence ID" value="QTA80118.1"/>
    <property type="molecule type" value="Genomic_DNA"/>
</dbReference>
<organism evidence="5 6">
    <name type="scientific">Desulfonema limicola</name>
    <dbReference type="NCBI Taxonomy" id="45656"/>
    <lineage>
        <taxon>Bacteria</taxon>
        <taxon>Pseudomonadati</taxon>
        <taxon>Thermodesulfobacteriota</taxon>
        <taxon>Desulfobacteria</taxon>
        <taxon>Desulfobacterales</taxon>
        <taxon>Desulfococcaceae</taxon>
        <taxon>Desulfonema</taxon>
    </lineage>
</organism>
<dbReference type="InterPro" id="IPR000794">
    <property type="entry name" value="Beta-ketoacyl_synthase"/>
</dbReference>
<sequence>MKILNRVGITGLGCVCAAGADLESCTKFMEKGERHPAPPLRFSSAISSVHPVFEVPDSFLISKKFKIPVKSRTILLALTALEQAFENAGIDSKILKNKRVGVCIGTNVAGSVSNKNIDQYEKKSEISWLTPAQRYLATNPALGIAREYDLSGPVQTIVTACSAGGDAIGLAASWIRQDICDIVITGGTDEMYEITYNGFISLMNCDDSPCRPFDAERKGMNLGEGAAVFILESENMINQRKIKPRAYVMGYGSASDAYHLTTPAPDGRGLRLAIDEALTGAGLSYQDIAFINAHGTGTPDNDRIESMLFHELFSGVPFLSTKGYTGHTLGGAGAVEAAFTIAGLEQKKIPKSAGFSKPDPELPANPVSRVTEIKGSTAMSQTLAFGGNNAVLILGIEKENL</sequence>
<evidence type="ECO:0000256" key="3">
    <source>
        <dbReference type="RuleBase" id="RU003694"/>
    </source>
</evidence>
<dbReference type="GO" id="GO:0006633">
    <property type="term" value="P:fatty acid biosynthetic process"/>
    <property type="evidence" value="ECO:0007669"/>
    <property type="project" value="InterPro"/>
</dbReference>
<evidence type="ECO:0000259" key="4">
    <source>
        <dbReference type="PROSITE" id="PS52004"/>
    </source>
</evidence>
<dbReference type="CDD" id="cd00834">
    <property type="entry name" value="KAS_I_II"/>
    <property type="match status" value="1"/>
</dbReference>
<dbReference type="InterPro" id="IPR020841">
    <property type="entry name" value="PKS_Beta-ketoAc_synthase_dom"/>
</dbReference>
<dbReference type="PANTHER" id="PTHR11712">
    <property type="entry name" value="POLYKETIDE SYNTHASE-RELATED"/>
    <property type="match status" value="1"/>
</dbReference>
<gene>
    <name evidence="5" type="ORF">dnl_24050</name>
</gene>
<reference evidence="5" key="1">
    <citation type="journal article" date="2021" name="Microb. Physiol.">
        <title>Proteogenomic Insights into the Physiology of Marine, Sulfate-Reducing, Filamentous Desulfonema limicola and Desulfonema magnum.</title>
        <authorList>
            <person name="Schnaars V."/>
            <person name="Wohlbrand L."/>
            <person name="Scheve S."/>
            <person name="Hinrichs C."/>
            <person name="Reinhardt R."/>
            <person name="Rabus R."/>
        </authorList>
    </citation>
    <scope>NUCLEOTIDE SEQUENCE</scope>
    <source>
        <strain evidence="5">5ac10</strain>
    </source>
</reference>
<evidence type="ECO:0000313" key="6">
    <source>
        <dbReference type="Proteomes" id="UP000663720"/>
    </source>
</evidence>
<keyword evidence="2 3" id="KW-0808">Transferase</keyword>
<dbReference type="InterPro" id="IPR016039">
    <property type="entry name" value="Thiolase-like"/>
</dbReference>
<dbReference type="PANTHER" id="PTHR11712:SF336">
    <property type="entry name" value="3-OXOACYL-[ACYL-CARRIER-PROTEIN] SYNTHASE, MITOCHONDRIAL"/>
    <property type="match status" value="1"/>
</dbReference>
<dbReference type="SMART" id="SM00825">
    <property type="entry name" value="PKS_KS"/>
    <property type="match status" value="1"/>
</dbReference>
<dbReference type="Gene3D" id="3.40.47.10">
    <property type="match status" value="1"/>
</dbReference>
<feature type="domain" description="Ketosynthase family 3 (KS3)" evidence="4">
    <location>
        <begin position="1"/>
        <end position="396"/>
    </location>
</feature>
<dbReference type="InterPro" id="IPR014030">
    <property type="entry name" value="Ketoacyl_synth_N"/>
</dbReference>
<dbReference type="Pfam" id="PF02801">
    <property type="entry name" value="Ketoacyl-synt_C"/>
    <property type="match status" value="1"/>
</dbReference>
<keyword evidence="6" id="KW-1185">Reference proteome</keyword>
<accession>A0A975B7B7</accession>
<protein>
    <submittedName>
        <fullName evidence="5">Putativebeta-ketoacyl-acyl-carrier-protein synthase II, FabF-like</fullName>
    </submittedName>
</protein>
<dbReference type="Pfam" id="PF00109">
    <property type="entry name" value="ketoacyl-synt"/>
    <property type="match status" value="1"/>
</dbReference>
<dbReference type="PROSITE" id="PS00606">
    <property type="entry name" value="KS3_1"/>
    <property type="match status" value="1"/>
</dbReference>
<dbReference type="AlphaFoldDB" id="A0A975B7B7"/>
<dbReference type="RefSeq" id="WP_207691792.1">
    <property type="nucleotide sequence ID" value="NZ_CP061799.1"/>
</dbReference>
<dbReference type="InterPro" id="IPR014031">
    <property type="entry name" value="Ketoacyl_synth_C"/>
</dbReference>
<dbReference type="InterPro" id="IPR018201">
    <property type="entry name" value="Ketoacyl_synth_AS"/>
</dbReference>
<dbReference type="PROSITE" id="PS52004">
    <property type="entry name" value="KS3_2"/>
    <property type="match status" value="1"/>
</dbReference>
<dbReference type="KEGG" id="dli:dnl_24050"/>
<evidence type="ECO:0000313" key="5">
    <source>
        <dbReference type="EMBL" id="QTA80118.1"/>
    </source>
</evidence>